<accession>A0A838L5J2</accession>
<keyword evidence="3 7" id="KW-1003">Cell membrane</keyword>
<dbReference type="EMBL" id="JACEIB010000006">
    <property type="protein sequence ID" value="MBA2934190.1"/>
    <property type="molecule type" value="Genomic_DNA"/>
</dbReference>
<feature type="transmembrane region" description="Helical" evidence="7">
    <location>
        <begin position="150"/>
        <end position="175"/>
    </location>
</feature>
<dbReference type="GO" id="GO:0005886">
    <property type="term" value="C:plasma membrane"/>
    <property type="evidence" value="ECO:0007669"/>
    <property type="project" value="UniProtKB-SubCell"/>
</dbReference>
<dbReference type="PRINTS" id="PR00953">
    <property type="entry name" value="TYPE3IMRPROT"/>
</dbReference>
<dbReference type="InterPro" id="IPR006304">
    <property type="entry name" value="T3SS_SpaR/YscT"/>
</dbReference>
<evidence type="ECO:0000313" key="10">
    <source>
        <dbReference type="Proteomes" id="UP000570166"/>
    </source>
</evidence>
<evidence type="ECO:0000256" key="7">
    <source>
        <dbReference type="RuleBase" id="RU362072"/>
    </source>
</evidence>
<evidence type="ECO:0000256" key="3">
    <source>
        <dbReference type="ARBA" id="ARBA00022475"/>
    </source>
</evidence>
<sequence>MPREKKKGSRSTSSGRTEGGGGVNGWADQILLLGVATARIATAFLMLPLFGSDTVPAMVRNSIFIALGLISLALQPPLSTAVIEPAGWVAIFAKEAFCGLIIGFFFGSVLWALESAGQIIDLKVGATIGQITDPLTGNQTSLNGAFLSRLANIVFIFSGGLSLLVKVLMESYALWPIASPMPKLDPRGLTLFEGEFGRMMVLATLFAAPVLTVLFLIDCGLGLMNRFAQQLNVFSLSLSIKAFAATAVLFLLVGSYVDAIARDITSRPQLIEAILKGVGK</sequence>
<feature type="transmembrane region" description="Helical" evidence="7">
    <location>
        <begin position="237"/>
        <end position="257"/>
    </location>
</feature>
<keyword evidence="4 7" id="KW-0812">Transmembrane</keyword>
<dbReference type="AlphaFoldDB" id="A0A838L5J2"/>
<evidence type="ECO:0000256" key="2">
    <source>
        <dbReference type="ARBA" id="ARBA00009772"/>
    </source>
</evidence>
<keyword evidence="6 7" id="KW-0472">Membrane</keyword>
<comment type="similarity">
    <text evidence="2 7">Belongs to the FliR/MopE/SpaR family.</text>
</comment>
<evidence type="ECO:0000256" key="8">
    <source>
        <dbReference type="SAM" id="MobiDB-lite"/>
    </source>
</evidence>
<evidence type="ECO:0000256" key="6">
    <source>
        <dbReference type="ARBA" id="ARBA00023136"/>
    </source>
</evidence>
<feature type="transmembrane region" description="Helical" evidence="7">
    <location>
        <begin position="196"/>
        <end position="217"/>
    </location>
</feature>
<keyword evidence="10" id="KW-1185">Reference proteome</keyword>
<name>A0A838L5J2_9SPHN</name>
<dbReference type="Pfam" id="PF01311">
    <property type="entry name" value="Bac_export_1"/>
    <property type="match status" value="1"/>
</dbReference>
<feature type="transmembrane region" description="Helical" evidence="7">
    <location>
        <begin position="57"/>
        <end position="74"/>
    </location>
</feature>
<evidence type="ECO:0000256" key="5">
    <source>
        <dbReference type="ARBA" id="ARBA00022989"/>
    </source>
</evidence>
<evidence type="ECO:0000256" key="4">
    <source>
        <dbReference type="ARBA" id="ARBA00022692"/>
    </source>
</evidence>
<comment type="subcellular location">
    <subcellularLocation>
        <location evidence="1 7">Cell membrane</location>
        <topology evidence="1 7">Multi-pass membrane protein</topology>
    </subcellularLocation>
</comment>
<comment type="caution">
    <text evidence="9">The sequence shown here is derived from an EMBL/GenBank/DDBJ whole genome shotgun (WGS) entry which is preliminary data.</text>
</comment>
<dbReference type="NCBIfam" id="TIGR01401">
    <property type="entry name" value="fliR_like_III"/>
    <property type="match status" value="1"/>
</dbReference>
<dbReference type="PANTHER" id="PTHR30065">
    <property type="entry name" value="FLAGELLAR BIOSYNTHETIC PROTEIN FLIR"/>
    <property type="match status" value="1"/>
</dbReference>
<dbReference type="Proteomes" id="UP000570166">
    <property type="component" value="Unassembled WGS sequence"/>
</dbReference>
<dbReference type="PANTHER" id="PTHR30065:SF1">
    <property type="entry name" value="SURFACE PRESENTATION OF ANTIGENS PROTEIN SPAR"/>
    <property type="match status" value="1"/>
</dbReference>
<dbReference type="GO" id="GO:0006605">
    <property type="term" value="P:protein targeting"/>
    <property type="evidence" value="ECO:0007669"/>
    <property type="project" value="UniProtKB-UniRule"/>
</dbReference>
<feature type="region of interest" description="Disordered" evidence="8">
    <location>
        <begin position="1"/>
        <end position="20"/>
    </location>
</feature>
<feature type="transmembrane region" description="Helical" evidence="7">
    <location>
        <begin position="86"/>
        <end position="113"/>
    </location>
</feature>
<dbReference type="InterPro" id="IPR002010">
    <property type="entry name" value="T3SS_IM_R"/>
</dbReference>
<gene>
    <name evidence="9" type="primary">sctT</name>
    <name evidence="9" type="ORF">HZF05_08760</name>
</gene>
<reference evidence="9 10" key="1">
    <citation type="submission" date="2020-07" db="EMBL/GenBank/DDBJ databases">
        <authorList>
            <person name="Sun Q."/>
        </authorList>
    </citation>
    <scope>NUCLEOTIDE SEQUENCE [LARGE SCALE GENOMIC DNA]</scope>
    <source>
        <strain evidence="9 10">CGMCC 1.13654</strain>
    </source>
</reference>
<evidence type="ECO:0000313" key="9">
    <source>
        <dbReference type="EMBL" id="MBA2934190.1"/>
    </source>
</evidence>
<proteinExistence type="inferred from homology"/>
<protein>
    <submittedName>
        <fullName evidence="9">Type III secretion system export apparatus subunit SctT</fullName>
    </submittedName>
</protein>
<feature type="transmembrane region" description="Helical" evidence="7">
    <location>
        <begin position="30"/>
        <end position="51"/>
    </location>
</feature>
<organism evidence="9 10">
    <name type="scientific">Sphingomonas chungangi</name>
    <dbReference type="NCBI Taxonomy" id="2683589"/>
    <lineage>
        <taxon>Bacteria</taxon>
        <taxon>Pseudomonadati</taxon>
        <taxon>Pseudomonadota</taxon>
        <taxon>Alphaproteobacteria</taxon>
        <taxon>Sphingomonadales</taxon>
        <taxon>Sphingomonadaceae</taxon>
        <taxon>Sphingomonas</taxon>
    </lineage>
</organism>
<evidence type="ECO:0000256" key="1">
    <source>
        <dbReference type="ARBA" id="ARBA00004651"/>
    </source>
</evidence>
<keyword evidence="5 7" id="KW-1133">Transmembrane helix</keyword>